<sequence length="827" mass="93295">MQIFSRCQPLENFVNVFMVSNLSILLELATGLSVVVSMATARYTRIHVRNSSSNWSAIAIVGFVCLCLVAGWMIVSSSVSPLQNARISFQQIIGAREYGNMSSEESQNVSDKGQEQQVATDGSDDNEKVISSDEKSKVKCDEVDPHDIKTGKMTQEKSNNVVPDDNGEITRDDGAYKMTDGPTMSVPVVSPVEFQQDELEKNATNEVQLDEMDKNATNEVPNQGMDFDGSSRYLGNKTSEIPISNETLNELEEGRVENPSLSLEKVGQNQTEDSEKASTENALQTESEKEKASQGVPLSEKQRSYSWKLCNTSAGPDYIPCLDNIKAIERLRSTKHYEHRERHCPNEPPTCLVPLPERYRSPVKWPKSRDKIWFSNVPHTQLAQYKGRQNWVKVSGQFIIFPGGGTQFPHGAPHYIDLIQQAIPEIAWGKRTRVILDVGCGVASFGGYLFDKDVLTISMAPKDEHEAQVQFALERGIPAISGVMGTKRLHFPSKVFDIVHCSRCRVPWHIEGGKLLLELNRVLRPGGYFVWSATPVYRKNDVDVAIWEEMYRLTKSICWELVKISRDNLNRKATALFRKTTSNDCYQSRPQNDPPLCEESDDPDEYNNESLHPQAPRGCIRPWVSVASTLAIKDSEVAVYGKPAPKDFIDDCERWKHFVSESYINHVEIDWPSVRNVMDMRAVYGGFAAALKDLQVWVMDVVPIDSTNTLPLIYERGLLGIYHDWCESFNTYPRTYDLLHADHLFADLRQRCSSFVAVMAEVDRILRPGGKLVVIDDAETIIVVRGIAKSLKWMILFNNARSSDRILCVKKSLWRPMVFETVESAFA</sequence>
<keyword evidence="3" id="KW-0808">Transferase</keyword>
<keyword evidence="8" id="KW-0472">Membrane</keyword>
<evidence type="ECO:0000256" key="8">
    <source>
        <dbReference type="SAM" id="Phobius"/>
    </source>
</evidence>
<dbReference type="PANTHER" id="PTHR10108">
    <property type="entry name" value="SAM-DEPENDENT METHYLTRANSFERASE"/>
    <property type="match status" value="1"/>
</dbReference>
<feature type="region of interest" description="Disordered" evidence="7">
    <location>
        <begin position="217"/>
        <end position="298"/>
    </location>
</feature>
<dbReference type="GO" id="GO:0008168">
    <property type="term" value="F:methyltransferase activity"/>
    <property type="evidence" value="ECO:0007669"/>
    <property type="project" value="UniProtKB-KW"/>
</dbReference>
<keyword evidence="4" id="KW-0735">Signal-anchor</keyword>
<dbReference type="Proteomes" id="UP001153076">
    <property type="component" value="Unassembled WGS sequence"/>
</dbReference>
<gene>
    <name evidence="9" type="ORF">Cgig2_010311</name>
</gene>
<evidence type="ECO:0000256" key="6">
    <source>
        <dbReference type="ARBA" id="ARBA00037847"/>
    </source>
</evidence>
<dbReference type="PANTHER" id="PTHR10108:SF1141">
    <property type="entry name" value="METHYLTRANSFERASE PMT24-RELATED"/>
    <property type="match status" value="1"/>
</dbReference>
<dbReference type="InterPro" id="IPR004159">
    <property type="entry name" value="Put_SAM_MeTrfase"/>
</dbReference>
<accession>A0A9Q1QIV4</accession>
<dbReference type="GO" id="GO:0005802">
    <property type="term" value="C:trans-Golgi network"/>
    <property type="evidence" value="ECO:0007669"/>
    <property type="project" value="TreeGrafter"/>
</dbReference>
<keyword evidence="8" id="KW-1133">Transmembrane helix</keyword>
<dbReference type="GO" id="GO:0032259">
    <property type="term" value="P:methylation"/>
    <property type="evidence" value="ECO:0007669"/>
    <property type="project" value="UniProtKB-KW"/>
</dbReference>
<comment type="similarity">
    <text evidence="2">Belongs to the methyltransferase superfamily.</text>
</comment>
<name>A0A9Q1QIV4_9CARY</name>
<evidence type="ECO:0008006" key="11">
    <source>
        <dbReference type="Google" id="ProtNLM"/>
    </source>
</evidence>
<evidence type="ECO:0000313" key="9">
    <source>
        <dbReference type="EMBL" id="KAJ8443847.1"/>
    </source>
</evidence>
<reference evidence="9" key="1">
    <citation type="submission" date="2022-04" db="EMBL/GenBank/DDBJ databases">
        <title>Carnegiea gigantea Genome sequencing and assembly v2.</title>
        <authorList>
            <person name="Copetti D."/>
            <person name="Sanderson M.J."/>
            <person name="Burquez A."/>
            <person name="Wojciechowski M.F."/>
        </authorList>
    </citation>
    <scope>NUCLEOTIDE SEQUENCE</scope>
    <source>
        <strain evidence="9">SGP5-SGP5p</strain>
        <tissue evidence="9">Aerial part</tissue>
    </source>
</reference>
<evidence type="ECO:0000256" key="5">
    <source>
        <dbReference type="ARBA" id="ARBA00023180"/>
    </source>
</evidence>
<keyword evidence="3" id="KW-0489">Methyltransferase</keyword>
<dbReference type="InterPro" id="IPR029063">
    <property type="entry name" value="SAM-dependent_MTases_sf"/>
</dbReference>
<comment type="caution">
    <text evidence="9">The sequence shown here is derived from an EMBL/GenBank/DDBJ whole genome shotgun (WGS) entry which is preliminary data.</text>
</comment>
<protein>
    <recommendedName>
        <fullName evidence="11">Methyltransferase</fullName>
    </recommendedName>
</protein>
<keyword evidence="8" id="KW-0812">Transmembrane</keyword>
<evidence type="ECO:0000256" key="3">
    <source>
        <dbReference type="ARBA" id="ARBA00022603"/>
    </source>
</evidence>
<dbReference type="GO" id="GO:0016020">
    <property type="term" value="C:membrane"/>
    <property type="evidence" value="ECO:0007669"/>
    <property type="project" value="UniProtKB-SubCell"/>
</dbReference>
<evidence type="ECO:0000313" key="10">
    <source>
        <dbReference type="Proteomes" id="UP001153076"/>
    </source>
</evidence>
<evidence type="ECO:0000256" key="1">
    <source>
        <dbReference type="ARBA" id="ARBA00004606"/>
    </source>
</evidence>
<proteinExistence type="inferred from homology"/>
<dbReference type="AlphaFoldDB" id="A0A9Q1QIV4"/>
<dbReference type="GO" id="GO:0005768">
    <property type="term" value="C:endosome"/>
    <property type="evidence" value="ECO:0007669"/>
    <property type="project" value="TreeGrafter"/>
</dbReference>
<feature type="region of interest" description="Disordered" evidence="7">
    <location>
        <begin position="100"/>
        <end position="141"/>
    </location>
</feature>
<feature type="compositionally biased region" description="Acidic residues" evidence="7">
    <location>
        <begin position="596"/>
        <end position="607"/>
    </location>
</feature>
<feature type="transmembrane region" description="Helical" evidence="8">
    <location>
        <begin position="55"/>
        <end position="75"/>
    </location>
</feature>
<evidence type="ECO:0000256" key="4">
    <source>
        <dbReference type="ARBA" id="ARBA00022968"/>
    </source>
</evidence>
<dbReference type="FunFam" id="3.40.50.150:FF:000148">
    <property type="entry name" value="Probable methyltransferase PMT25"/>
    <property type="match status" value="1"/>
</dbReference>
<feature type="compositionally biased region" description="Polar residues" evidence="7">
    <location>
        <begin position="236"/>
        <end position="248"/>
    </location>
</feature>
<feature type="transmembrane region" description="Helical" evidence="8">
    <location>
        <begin position="22"/>
        <end position="43"/>
    </location>
</feature>
<dbReference type="EMBL" id="JAKOGI010000111">
    <property type="protein sequence ID" value="KAJ8443847.1"/>
    <property type="molecule type" value="Genomic_DNA"/>
</dbReference>
<feature type="compositionally biased region" description="Basic and acidic residues" evidence="7">
    <location>
        <begin position="125"/>
        <end position="141"/>
    </location>
</feature>
<evidence type="ECO:0000256" key="2">
    <source>
        <dbReference type="ARBA" id="ARBA00008361"/>
    </source>
</evidence>
<dbReference type="Pfam" id="PF03141">
    <property type="entry name" value="Methyltransf_29"/>
    <property type="match status" value="1"/>
</dbReference>
<feature type="compositionally biased region" description="Polar residues" evidence="7">
    <location>
        <begin position="100"/>
        <end position="120"/>
    </location>
</feature>
<evidence type="ECO:0000256" key="7">
    <source>
        <dbReference type="SAM" id="MobiDB-lite"/>
    </source>
</evidence>
<feature type="region of interest" description="Disordered" evidence="7">
    <location>
        <begin position="584"/>
        <end position="613"/>
    </location>
</feature>
<dbReference type="OrthoDB" id="2013972at2759"/>
<keyword evidence="5" id="KW-0325">Glycoprotein</keyword>
<dbReference type="Gene3D" id="3.40.50.150">
    <property type="entry name" value="Vaccinia Virus protein VP39"/>
    <property type="match status" value="1"/>
</dbReference>
<comment type="subcellular location">
    <subcellularLocation>
        <location evidence="6">Endomembrane system</location>
        <topology evidence="6">Single-pass membrane protein</topology>
    </subcellularLocation>
    <subcellularLocation>
        <location evidence="1">Membrane</location>
        <topology evidence="1">Single-pass type II membrane protein</topology>
    </subcellularLocation>
</comment>
<dbReference type="CDD" id="cd02440">
    <property type="entry name" value="AdoMet_MTases"/>
    <property type="match status" value="1"/>
</dbReference>
<keyword evidence="10" id="KW-1185">Reference proteome</keyword>
<organism evidence="9 10">
    <name type="scientific">Carnegiea gigantea</name>
    <dbReference type="NCBI Taxonomy" id="171969"/>
    <lineage>
        <taxon>Eukaryota</taxon>
        <taxon>Viridiplantae</taxon>
        <taxon>Streptophyta</taxon>
        <taxon>Embryophyta</taxon>
        <taxon>Tracheophyta</taxon>
        <taxon>Spermatophyta</taxon>
        <taxon>Magnoliopsida</taxon>
        <taxon>eudicotyledons</taxon>
        <taxon>Gunneridae</taxon>
        <taxon>Pentapetalae</taxon>
        <taxon>Caryophyllales</taxon>
        <taxon>Cactineae</taxon>
        <taxon>Cactaceae</taxon>
        <taxon>Cactoideae</taxon>
        <taxon>Echinocereeae</taxon>
        <taxon>Carnegiea</taxon>
    </lineage>
</organism>
<dbReference type="SUPFAM" id="SSF53335">
    <property type="entry name" value="S-adenosyl-L-methionine-dependent methyltransferases"/>
    <property type="match status" value="2"/>
</dbReference>